<dbReference type="InterPro" id="IPR003423">
    <property type="entry name" value="OMP_efflux"/>
</dbReference>
<organism evidence="9 10">
    <name type="scientific">Duganella alba</name>
    <dbReference type="NCBI Taxonomy" id="2666081"/>
    <lineage>
        <taxon>Bacteria</taxon>
        <taxon>Pseudomonadati</taxon>
        <taxon>Pseudomonadota</taxon>
        <taxon>Betaproteobacteria</taxon>
        <taxon>Burkholderiales</taxon>
        <taxon>Oxalobacteraceae</taxon>
        <taxon>Telluria group</taxon>
        <taxon>Duganella</taxon>
    </lineage>
</organism>
<evidence type="ECO:0000256" key="1">
    <source>
        <dbReference type="ARBA" id="ARBA00004442"/>
    </source>
</evidence>
<dbReference type="Gene3D" id="1.20.1600.10">
    <property type="entry name" value="Outer membrane efflux proteins (OEP)"/>
    <property type="match status" value="1"/>
</dbReference>
<name>A0A6L5QQH5_9BURK</name>
<keyword evidence="6" id="KW-0472">Membrane</keyword>
<keyword evidence="4" id="KW-1134">Transmembrane beta strand</keyword>
<dbReference type="GO" id="GO:1990281">
    <property type="term" value="C:efflux pump complex"/>
    <property type="evidence" value="ECO:0007669"/>
    <property type="project" value="TreeGrafter"/>
</dbReference>
<dbReference type="GO" id="GO:0009279">
    <property type="term" value="C:cell outer membrane"/>
    <property type="evidence" value="ECO:0007669"/>
    <property type="project" value="UniProtKB-SubCell"/>
</dbReference>
<dbReference type="PANTHER" id="PTHR30026:SF20">
    <property type="entry name" value="OUTER MEMBRANE PROTEIN TOLC"/>
    <property type="match status" value="1"/>
</dbReference>
<dbReference type="InterPro" id="IPR051906">
    <property type="entry name" value="TolC-like"/>
</dbReference>
<dbReference type="EMBL" id="WKJM01000037">
    <property type="protein sequence ID" value="MRX11572.1"/>
    <property type="molecule type" value="Genomic_DNA"/>
</dbReference>
<dbReference type="GO" id="GO:0015562">
    <property type="term" value="F:efflux transmembrane transporter activity"/>
    <property type="evidence" value="ECO:0007669"/>
    <property type="project" value="InterPro"/>
</dbReference>
<evidence type="ECO:0000256" key="3">
    <source>
        <dbReference type="ARBA" id="ARBA00022448"/>
    </source>
</evidence>
<dbReference type="RefSeq" id="WP_166455344.1">
    <property type="nucleotide sequence ID" value="NZ_WKJM01000037.1"/>
</dbReference>
<dbReference type="GO" id="GO:0015288">
    <property type="term" value="F:porin activity"/>
    <property type="evidence" value="ECO:0007669"/>
    <property type="project" value="TreeGrafter"/>
</dbReference>
<keyword evidence="8" id="KW-0732">Signal</keyword>
<keyword evidence="7" id="KW-0998">Cell outer membrane</keyword>
<sequence length="446" mass="48921">MAHFLKQGRLTVLAAAASAVALLYAPHASALGLMEAYQAALKNDPTYRSAFYAGEAGKENRALGRSNLLPNISGSYNASQNRTTVTYGSGKPGALDYISRSSTIQLRQSVFNLDAWARYKQGAAQADYARAQFESQQQEVVVRVVNAYVDVLYKQDLLELAQVERDVYSEQRKVNDRLFEKGEGTRTDMLETQARLDAAEAGVLEMQDALNTSRTTLAAIIGGEVGTLDRIMPDFRARPADTVSFEAWKKIALERNPDIQTLTYGVDIAHQEVNKSRAGHAPRVDFVGTYGKVSSDSIQTVGQDQTVRSIGVQVNIPLYSGGAVNASSRQSVANEEKAKADLQVQTDKILTELRKDYDSLLSSAARIDALMKSVASAELLIKATEQSVKGGVRINLDVLNAKQQLYTSKRDLAQARYNYLVNTLRMRACVGTLSGDDVREIAPYFR</sequence>
<dbReference type="InterPro" id="IPR010130">
    <property type="entry name" value="T1SS_OMP_TolC"/>
</dbReference>
<evidence type="ECO:0000313" key="10">
    <source>
        <dbReference type="Proteomes" id="UP000481037"/>
    </source>
</evidence>
<evidence type="ECO:0000313" key="9">
    <source>
        <dbReference type="EMBL" id="MRX11572.1"/>
    </source>
</evidence>
<evidence type="ECO:0000256" key="2">
    <source>
        <dbReference type="ARBA" id="ARBA00007613"/>
    </source>
</evidence>
<gene>
    <name evidence="9" type="ORF">GJ697_27470</name>
</gene>
<evidence type="ECO:0000256" key="4">
    <source>
        <dbReference type="ARBA" id="ARBA00022452"/>
    </source>
</evidence>
<proteinExistence type="inferred from homology"/>
<evidence type="ECO:0000256" key="6">
    <source>
        <dbReference type="ARBA" id="ARBA00023136"/>
    </source>
</evidence>
<reference evidence="9 10" key="1">
    <citation type="submission" date="2019-11" db="EMBL/GenBank/DDBJ databases">
        <title>Novel species isolated from a subtropical stream in China.</title>
        <authorList>
            <person name="Lu H."/>
        </authorList>
    </citation>
    <scope>NUCLEOTIDE SEQUENCE [LARGE SCALE GENOMIC DNA]</scope>
    <source>
        <strain evidence="9 10">FT25W</strain>
    </source>
</reference>
<comment type="similarity">
    <text evidence="2">Belongs to the outer membrane factor (OMF) (TC 1.B.17) family.</text>
</comment>
<protein>
    <submittedName>
        <fullName evidence="9">TolC family outer membrane protein</fullName>
    </submittedName>
</protein>
<evidence type="ECO:0000256" key="5">
    <source>
        <dbReference type="ARBA" id="ARBA00022692"/>
    </source>
</evidence>
<evidence type="ECO:0000256" key="8">
    <source>
        <dbReference type="SAM" id="SignalP"/>
    </source>
</evidence>
<feature type="chain" id="PRO_5026904860" evidence="8">
    <location>
        <begin position="31"/>
        <end position="446"/>
    </location>
</feature>
<dbReference type="SUPFAM" id="SSF56954">
    <property type="entry name" value="Outer membrane efflux proteins (OEP)"/>
    <property type="match status" value="1"/>
</dbReference>
<keyword evidence="3" id="KW-0813">Transport</keyword>
<dbReference type="PANTHER" id="PTHR30026">
    <property type="entry name" value="OUTER MEMBRANE PROTEIN TOLC"/>
    <property type="match status" value="1"/>
</dbReference>
<dbReference type="AlphaFoldDB" id="A0A6L5QQH5"/>
<keyword evidence="10" id="KW-1185">Reference proteome</keyword>
<comment type="subcellular location">
    <subcellularLocation>
        <location evidence="1">Cell outer membrane</location>
    </subcellularLocation>
</comment>
<dbReference type="Pfam" id="PF02321">
    <property type="entry name" value="OEP"/>
    <property type="match status" value="2"/>
</dbReference>
<dbReference type="Proteomes" id="UP000481037">
    <property type="component" value="Unassembled WGS sequence"/>
</dbReference>
<comment type="caution">
    <text evidence="9">The sequence shown here is derived from an EMBL/GenBank/DDBJ whole genome shotgun (WGS) entry which is preliminary data.</text>
</comment>
<feature type="signal peptide" evidence="8">
    <location>
        <begin position="1"/>
        <end position="30"/>
    </location>
</feature>
<keyword evidence="5" id="KW-0812">Transmembrane</keyword>
<dbReference type="NCBIfam" id="TIGR01844">
    <property type="entry name" value="type_I_sec_TolC"/>
    <property type="match status" value="1"/>
</dbReference>
<evidence type="ECO:0000256" key="7">
    <source>
        <dbReference type="ARBA" id="ARBA00023237"/>
    </source>
</evidence>
<accession>A0A6L5QQH5</accession>